<dbReference type="InterPro" id="IPR001611">
    <property type="entry name" value="Leu-rich_rpt"/>
</dbReference>
<name>A0A401FQX8_9BACT</name>
<dbReference type="PANTHER" id="PTHR46652">
    <property type="entry name" value="LEUCINE-RICH REPEAT AND IQ DOMAIN-CONTAINING PROTEIN 1-RELATED"/>
    <property type="match status" value="1"/>
</dbReference>
<dbReference type="Pfam" id="PF13855">
    <property type="entry name" value="LRR_8"/>
    <property type="match status" value="1"/>
</dbReference>
<keyword evidence="3" id="KW-0732">Signal</keyword>
<dbReference type="InterPro" id="IPR032675">
    <property type="entry name" value="LRR_dom_sf"/>
</dbReference>
<dbReference type="EMBL" id="BEXT01000001">
    <property type="protein sequence ID" value="GBC59363.1"/>
    <property type="molecule type" value="Genomic_DNA"/>
</dbReference>
<gene>
    <name evidence="4" type="ORF">DENIS_0302</name>
</gene>
<dbReference type="SMART" id="SM00365">
    <property type="entry name" value="LRR_SD22"/>
    <property type="match status" value="6"/>
</dbReference>
<dbReference type="InterPro" id="IPR013783">
    <property type="entry name" value="Ig-like_fold"/>
</dbReference>
<dbReference type="SMART" id="SM00369">
    <property type="entry name" value="LRR_TYP"/>
    <property type="match status" value="6"/>
</dbReference>
<feature type="signal peptide" evidence="3">
    <location>
        <begin position="1"/>
        <end position="29"/>
    </location>
</feature>
<dbReference type="SUPFAM" id="SSF52058">
    <property type="entry name" value="L domain-like"/>
    <property type="match status" value="1"/>
</dbReference>
<keyword evidence="5" id="KW-1185">Reference proteome</keyword>
<reference evidence="5" key="1">
    <citation type="submission" date="2017-11" db="EMBL/GenBank/DDBJ databases">
        <authorList>
            <person name="Watanabe M."/>
            <person name="Kojima H."/>
        </authorList>
    </citation>
    <scope>NUCLEOTIDE SEQUENCE [LARGE SCALE GENOMIC DNA]</scope>
    <source>
        <strain evidence="5">Tokyo 01</strain>
    </source>
</reference>
<reference evidence="5" key="2">
    <citation type="submission" date="2019-01" db="EMBL/GenBank/DDBJ databases">
        <title>Genome sequence of Desulfonema ishimotonii strain Tokyo 01.</title>
        <authorList>
            <person name="Fukui M."/>
        </authorList>
    </citation>
    <scope>NUCLEOTIDE SEQUENCE [LARGE SCALE GENOMIC DNA]</scope>
    <source>
        <strain evidence="5">Tokyo 01</strain>
    </source>
</reference>
<dbReference type="CDD" id="cd14948">
    <property type="entry name" value="BACON"/>
    <property type="match status" value="1"/>
</dbReference>
<keyword evidence="2" id="KW-0677">Repeat</keyword>
<proteinExistence type="predicted"/>
<dbReference type="InterPro" id="IPR025875">
    <property type="entry name" value="Leu-rich_rpt_4"/>
</dbReference>
<dbReference type="InterPro" id="IPR003591">
    <property type="entry name" value="Leu-rich_rpt_typical-subtyp"/>
</dbReference>
<dbReference type="PROSITE" id="PS51450">
    <property type="entry name" value="LRR"/>
    <property type="match status" value="6"/>
</dbReference>
<dbReference type="Gene3D" id="2.60.40.10">
    <property type="entry name" value="Immunoglobulins"/>
    <property type="match status" value="1"/>
</dbReference>
<dbReference type="Pfam" id="PF13516">
    <property type="entry name" value="LRR_6"/>
    <property type="match status" value="1"/>
</dbReference>
<dbReference type="Pfam" id="PF12799">
    <property type="entry name" value="LRR_4"/>
    <property type="match status" value="1"/>
</dbReference>
<organism evidence="4 5">
    <name type="scientific">Desulfonema ishimotonii</name>
    <dbReference type="NCBI Taxonomy" id="45657"/>
    <lineage>
        <taxon>Bacteria</taxon>
        <taxon>Pseudomonadati</taxon>
        <taxon>Thermodesulfobacteriota</taxon>
        <taxon>Desulfobacteria</taxon>
        <taxon>Desulfobacterales</taxon>
        <taxon>Desulfococcaceae</taxon>
        <taxon>Desulfonema</taxon>
    </lineage>
</organism>
<accession>A0A401FQX8</accession>
<dbReference type="InterPro" id="IPR050836">
    <property type="entry name" value="SDS22/Internalin_LRR"/>
</dbReference>
<evidence type="ECO:0000256" key="3">
    <source>
        <dbReference type="SAM" id="SignalP"/>
    </source>
</evidence>
<dbReference type="RefSeq" id="WP_124326885.1">
    <property type="nucleotide sequence ID" value="NZ_BEXT01000001.1"/>
</dbReference>
<evidence type="ECO:0000313" key="4">
    <source>
        <dbReference type="EMBL" id="GBC59363.1"/>
    </source>
</evidence>
<feature type="chain" id="PRO_5019175464" evidence="3">
    <location>
        <begin position="30"/>
        <end position="817"/>
    </location>
</feature>
<dbReference type="AlphaFoldDB" id="A0A401FQX8"/>
<evidence type="ECO:0000256" key="1">
    <source>
        <dbReference type="ARBA" id="ARBA00022614"/>
    </source>
</evidence>
<evidence type="ECO:0000313" key="5">
    <source>
        <dbReference type="Proteomes" id="UP000288096"/>
    </source>
</evidence>
<keyword evidence="1" id="KW-0433">Leucine-rich repeat</keyword>
<dbReference type="OrthoDB" id="5888723at2"/>
<dbReference type="Proteomes" id="UP000288096">
    <property type="component" value="Unassembled WGS sequence"/>
</dbReference>
<dbReference type="PANTHER" id="PTHR46652:SF3">
    <property type="entry name" value="LEUCINE-RICH REPEAT-CONTAINING PROTEIN 9"/>
    <property type="match status" value="1"/>
</dbReference>
<dbReference type="InterPro" id="IPR024361">
    <property type="entry name" value="BACON"/>
</dbReference>
<dbReference type="Gene3D" id="3.80.10.10">
    <property type="entry name" value="Ribonuclease Inhibitor"/>
    <property type="match status" value="2"/>
</dbReference>
<protein>
    <submittedName>
        <fullName evidence="4">Uncharacterized protein</fullName>
    </submittedName>
</protein>
<evidence type="ECO:0000256" key="2">
    <source>
        <dbReference type="ARBA" id="ARBA00022737"/>
    </source>
</evidence>
<comment type="caution">
    <text evidence="4">The sequence shown here is derived from an EMBL/GenBank/DDBJ whole genome shotgun (WGS) entry which is preliminary data.</text>
</comment>
<sequence>MNFRTIRHFLISFFLAVLCLLTVCPAGFGADTLYFPHVACQDLWQTEVTLFNTHESDGLTGTLTAYDNSGEVVSENDLTLEPSERLQMNVADEFSNAPEIGYMKFEVTSGSAAGYLKFYTEGRYRVALPAVSEVSGGDIHVPHIASNDEWWTGFGLVNTTDSDKTLTMAFDDGTTREIFLEAGAHDSFTLSDLFDGAAQPDIASAVIENGAGVIGLELFGSSSGSGGNYLSGILLTHETSSRLCFSHVASNEKWWTGIVVYNTSDQTGQLDFVPYREDGTPLTAQSVSIDPRGKYMGTVKDLDFPAETAWFQVSASVPVTGFELFGTQDQNQMAGYTCVNISRSSGGFGKLETGGWTGIAFVNTAEESADITLSAYDDGGNLVTQETMTMAPHEKAVALAAAFFEEDISGATCIRYTADRQIVGFQLNGDDTDMLLDALPASTLVPMAVAVTGSCAYQVSADNTVFTASGGSGDIRMTASDYCDWTADSDADWIVFTSAVSGIGDGIISYDVAPNPNTSLRTAVIAIAGMTISVSQSGAAVPDDNDDEIPVEFSDSVLESAVREAIGKPQGTLLMSDLATLSRLEIKDRNLTDLDGIQYCTALTALNLGLNSISDLSPLAGLGGLEELDLQWNQVTDLSPLGGLSNLERLILDGNTLSDLSPLGGLGNLSLLSLNWTKITSLDAVSNLDDMTSLTAKINGISDMNALSSLTGLTELDLSWNDISDISGLADLSGLTRLILKGNEIEDISALAGLDQLQYLDLSYNKIIQIGPLVTNTGIDDGDEVHLEVNLLDETSCGADIPELESRGVTVVSSCAN</sequence>